<dbReference type="CDD" id="cd03414">
    <property type="entry name" value="CbiX_SirB_C"/>
    <property type="match status" value="1"/>
</dbReference>
<dbReference type="KEGG" id="hmn:HM131_07040"/>
<dbReference type="InterPro" id="IPR002762">
    <property type="entry name" value="CbiX-like"/>
</dbReference>
<dbReference type="Pfam" id="PF01903">
    <property type="entry name" value="CbiX"/>
    <property type="match status" value="2"/>
</dbReference>
<dbReference type="EMBL" id="CP020772">
    <property type="protein sequence ID" value="ARI76605.1"/>
    <property type="molecule type" value="Genomic_DNA"/>
</dbReference>
<dbReference type="AlphaFoldDB" id="A0A1W5ZTK5"/>
<proteinExistence type="predicted"/>
<reference evidence="3 4" key="1">
    <citation type="submission" date="2017-04" db="EMBL/GenBank/DDBJ databases">
        <title>The whole genome sequencing and assembly of Halobacillus mangrovi strain.</title>
        <authorList>
            <person name="Lee S.-J."/>
            <person name="Park M.-K."/>
            <person name="Kim J.-Y."/>
            <person name="Lee Y.-J."/>
            <person name="Yi H."/>
            <person name="Bahn Y.-S."/>
            <person name="Kim J.F."/>
            <person name="Lee D.-W."/>
        </authorList>
    </citation>
    <scope>NUCLEOTIDE SEQUENCE [LARGE SCALE GENOMIC DNA]</scope>
    <source>
        <strain evidence="3 4">KTB 131</strain>
    </source>
</reference>
<evidence type="ECO:0008006" key="5">
    <source>
        <dbReference type="Google" id="ProtNLM"/>
    </source>
</evidence>
<name>A0A1W5ZTK5_9BACI</name>
<dbReference type="SUPFAM" id="SSF53800">
    <property type="entry name" value="Chelatase"/>
    <property type="match status" value="1"/>
</dbReference>
<evidence type="ECO:0000313" key="3">
    <source>
        <dbReference type="EMBL" id="ARI76605.1"/>
    </source>
</evidence>
<dbReference type="GO" id="GO:0046872">
    <property type="term" value="F:metal ion binding"/>
    <property type="evidence" value="ECO:0007669"/>
    <property type="project" value="UniProtKB-KW"/>
</dbReference>
<evidence type="ECO:0000313" key="4">
    <source>
        <dbReference type="Proteomes" id="UP000192527"/>
    </source>
</evidence>
<evidence type="ECO:0000256" key="1">
    <source>
        <dbReference type="ARBA" id="ARBA00022723"/>
    </source>
</evidence>
<dbReference type="PANTHER" id="PTHR33542">
    <property type="entry name" value="SIROHYDROCHLORIN FERROCHELATASE, CHLOROPLASTIC"/>
    <property type="match status" value="1"/>
</dbReference>
<accession>A0A1W5ZTK5</accession>
<sequence length="253" mass="28069">MEAVLYVGHGSRMKGAVDEAAHFINKAMKLVDTPIQEYCFLELSGPDIKEGVNNCVQRGATSITVVPVLLLTAAHAKVDIPHTLNKVAVSHPDLKFTYGRPLGVQEKIIDALIERIKDRKIITNDMDILLVGRGSSDKDAVQDICTIAKLLKKRTHVNSVEVCFLAAASPRFEPKVKRAAKQGKKNVIILPYLLFTGVLMTSIHKTVNELSLSPEQSFIVSEYLGDHPNLYHLLKDRVFEARKSCFTVDVKHS</sequence>
<organism evidence="3 4">
    <name type="scientific">Halobacillus mangrovi</name>
    <dbReference type="NCBI Taxonomy" id="402384"/>
    <lineage>
        <taxon>Bacteria</taxon>
        <taxon>Bacillati</taxon>
        <taxon>Bacillota</taxon>
        <taxon>Bacilli</taxon>
        <taxon>Bacillales</taxon>
        <taxon>Bacillaceae</taxon>
        <taxon>Halobacillus</taxon>
    </lineage>
</organism>
<keyword evidence="2" id="KW-0456">Lyase</keyword>
<dbReference type="OrthoDB" id="9797895at2"/>
<dbReference type="RefSeq" id="WP_085029083.1">
    <property type="nucleotide sequence ID" value="NZ_CP020772.1"/>
</dbReference>
<keyword evidence="4" id="KW-1185">Reference proteome</keyword>
<keyword evidence="1" id="KW-0479">Metal-binding</keyword>
<evidence type="ECO:0000256" key="2">
    <source>
        <dbReference type="ARBA" id="ARBA00023239"/>
    </source>
</evidence>
<dbReference type="Gene3D" id="3.40.50.1400">
    <property type="match status" value="2"/>
</dbReference>
<protein>
    <recommendedName>
        <fullName evidence="5">Sirohydrochlorin chelatase</fullName>
    </recommendedName>
</protein>
<gene>
    <name evidence="3" type="ORF">HM131_07040</name>
</gene>
<dbReference type="InterPro" id="IPR050963">
    <property type="entry name" value="Sirohydro_Cobaltochel/CbiX"/>
</dbReference>
<dbReference type="Proteomes" id="UP000192527">
    <property type="component" value="Chromosome"/>
</dbReference>
<dbReference type="STRING" id="402384.HM131_07040"/>
<dbReference type="PANTHER" id="PTHR33542:SF3">
    <property type="entry name" value="SIROHYDROCHLORIN FERROCHELATASE, CHLOROPLASTIC"/>
    <property type="match status" value="1"/>
</dbReference>
<dbReference type="GO" id="GO:0016829">
    <property type="term" value="F:lyase activity"/>
    <property type="evidence" value="ECO:0007669"/>
    <property type="project" value="UniProtKB-KW"/>
</dbReference>
<dbReference type="CDD" id="cd03416">
    <property type="entry name" value="CbiX_SirB_N"/>
    <property type="match status" value="1"/>
</dbReference>